<name>A0ABN7B130_9HEMI</name>
<proteinExistence type="predicted"/>
<evidence type="ECO:0000313" key="3">
    <source>
        <dbReference type="Proteomes" id="UP001307889"/>
    </source>
</evidence>
<organism evidence="2 3">
    <name type="scientific">Nesidiocoris tenuis</name>
    <dbReference type="NCBI Taxonomy" id="355587"/>
    <lineage>
        <taxon>Eukaryota</taxon>
        <taxon>Metazoa</taxon>
        <taxon>Ecdysozoa</taxon>
        <taxon>Arthropoda</taxon>
        <taxon>Hexapoda</taxon>
        <taxon>Insecta</taxon>
        <taxon>Pterygota</taxon>
        <taxon>Neoptera</taxon>
        <taxon>Paraneoptera</taxon>
        <taxon>Hemiptera</taxon>
        <taxon>Heteroptera</taxon>
        <taxon>Panheteroptera</taxon>
        <taxon>Cimicomorpha</taxon>
        <taxon>Miridae</taxon>
        <taxon>Dicyphina</taxon>
        <taxon>Nesidiocoris</taxon>
    </lineage>
</organism>
<keyword evidence="3" id="KW-1185">Reference proteome</keyword>
<evidence type="ECO:0000313" key="2">
    <source>
        <dbReference type="EMBL" id="BES97943.1"/>
    </source>
</evidence>
<gene>
    <name evidence="2" type="ORF">NTJ_10758</name>
</gene>
<accession>A0ABN7B130</accession>
<dbReference type="EMBL" id="AP028916">
    <property type="protein sequence ID" value="BES97943.1"/>
    <property type="molecule type" value="Genomic_DNA"/>
</dbReference>
<evidence type="ECO:0000256" key="1">
    <source>
        <dbReference type="SAM" id="MobiDB-lite"/>
    </source>
</evidence>
<dbReference type="Proteomes" id="UP001307889">
    <property type="component" value="Chromosome 8"/>
</dbReference>
<reference evidence="2 3" key="1">
    <citation type="submission" date="2023-09" db="EMBL/GenBank/DDBJ databases">
        <title>Nesidiocoris tenuis whole genome shotgun sequence.</title>
        <authorList>
            <person name="Shibata T."/>
            <person name="Shimoda M."/>
            <person name="Kobayashi T."/>
            <person name="Uehara T."/>
        </authorList>
    </citation>
    <scope>NUCLEOTIDE SEQUENCE [LARGE SCALE GENOMIC DNA]</scope>
    <source>
        <strain evidence="2 3">Japan</strain>
    </source>
</reference>
<feature type="region of interest" description="Disordered" evidence="1">
    <location>
        <begin position="35"/>
        <end position="94"/>
    </location>
</feature>
<protein>
    <submittedName>
        <fullName evidence="2">Uncharacterized protein</fullName>
    </submittedName>
</protein>
<sequence>MLAALNRFIFTYGWDAGRFQEGTWRLRPPPWACRPRPVSSAPPTCGGGGPSRGAIRRPANELRTVSRQAGGGGGGVRPVSRPLGREQSDGEARAVDSVTRVTAFLYHTTDDTPIITIRLIIIRDNCPVSGA</sequence>
<feature type="compositionally biased region" description="Basic and acidic residues" evidence="1">
    <location>
        <begin position="83"/>
        <end position="94"/>
    </location>
</feature>